<name>A0AAN7T511_9EURO</name>
<evidence type="ECO:0000256" key="9">
    <source>
        <dbReference type="SAM" id="Coils"/>
    </source>
</evidence>
<organism evidence="11 12">
    <name type="scientific">Lithohypha guttulata</name>
    <dbReference type="NCBI Taxonomy" id="1690604"/>
    <lineage>
        <taxon>Eukaryota</taxon>
        <taxon>Fungi</taxon>
        <taxon>Dikarya</taxon>
        <taxon>Ascomycota</taxon>
        <taxon>Pezizomycotina</taxon>
        <taxon>Eurotiomycetes</taxon>
        <taxon>Chaetothyriomycetidae</taxon>
        <taxon>Chaetothyriales</taxon>
        <taxon>Trichomeriaceae</taxon>
        <taxon>Lithohypha</taxon>
    </lineage>
</organism>
<comment type="function">
    <text evidence="1">Involved in rRNA processing.</text>
</comment>
<feature type="compositionally biased region" description="Basic residues" evidence="10">
    <location>
        <begin position="50"/>
        <end position="73"/>
    </location>
</feature>
<evidence type="ECO:0000256" key="10">
    <source>
        <dbReference type="SAM" id="MobiDB-lite"/>
    </source>
</evidence>
<dbReference type="EMBL" id="JAVRRJ010000002">
    <property type="protein sequence ID" value="KAK5088668.1"/>
    <property type="molecule type" value="Genomic_DNA"/>
</dbReference>
<dbReference type="InterPro" id="IPR019310">
    <property type="entry name" value="Efg1"/>
</dbReference>
<evidence type="ECO:0000313" key="11">
    <source>
        <dbReference type="EMBL" id="KAK5088668.1"/>
    </source>
</evidence>
<sequence>MSVQKSATISRKRQRDNDAAGPAKKLRRSSEETDDGSDDKGIQRGSLRAPTKHTKQERKKNRSSRIHSLRKLLARSSLPSTIRQEKERELAALLHDQGKAQQKKQAKKVLEKYHYVRFIERQKAEKRLKQLRKQAQAEGEDEELSKKIHEMEVNRNYAIYAPLDQKYVSVFVPKTQGDEEEENVSQDPATRKPEMWHVVRELMAQGQSQLEALRDGSTKEKRVMSDEDNNVQHSAGRSAEKLDRRKRKLPSQHLAGDKKGQHQAIETSDDEDVIDGGFFER</sequence>
<dbReference type="AlphaFoldDB" id="A0AAN7T511"/>
<protein>
    <recommendedName>
        <fullName evidence="4">rRNA-processing protein EFG1</fullName>
    </recommendedName>
    <alternativeName>
        <fullName evidence="5">rRNA-processing protein efg1</fullName>
    </alternativeName>
</protein>
<evidence type="ECO:0000256" key="1">
    <source>
        <dbReference type="ARBA" id="ARBA00002773"/>
    </source>
</evidence>
<dbReference type="Proteomes" id="UP001309876">
    <property type="component" value="Unassembled WGS sequence"/>
</dbReference>
<dbReference type="GO" id="GO:0005730">
    <property type="term" value="C:nucleolus"/>
    <property type="evidence" value="ECO:0007669"/>
    <property type="project" value="UniProtKB-SubCell"/>
</dbReference>
<keyword evidence="12" id="KW-1185">Reference proteome</keyword>
<keyword evidence="7 9" id="KW-0175">Coiled coil</keyword>
<comment type="similarity">
    <text evidence="3">Belongs to the EFG1 family.</text>
</comment>
<evidence type="ECO:0000256" key="3">
    <source>
        <dbReference type="ARBA" id="ARBA00006916"/>
    </source>
</evidence>
<comment type="subcellular location">
    <subcellularLocation>
        <location evidence="2">Nucleus</location>
        <location evidence="2">Nucleolus</location>
    </subcellularLocation>
</comment>
<keyword evidence="8" id="KW-0539">Nucleus</keyword>
<dbReference type="PANTHER" id="PTHR33911">
    <property type="entry name" value="RRNA-PROCESSING PROTEIN EFG1"/>
    <property type="match status" value="1"/>
</dbReference>
<comment type="caution">
    <text evidence="11">The sequence shown here is derived from an EMBL/GenBank/DDBJ whole genome shotgun (WGS) entry which is preliminary data.</text>
</comment>
<evidence type="ECO:0000256" key="4">
    <source>
        <dbReference type="ARBA" id="ARBA00018689"/>
    </source>
</evidence>
<accession>A0AAN7T511</accession>
<dbReference type="PANTHER" id="PTHR33911:SF1">
    <property type="entry name" value="RRNA-PROCESSING PROTEIN EFG1"/>
    <property type="match status" value="1"/>
</dbReference>
<evidence type="ECO:0000256" key="2">
    <source>
        <dbReference type="ARBA" id="ARBA00004604"/>
    </source>
</evidence>
<feature type="region of interest" description="Disordered" evidence="10">
    <location>
        <begin position="208"/>
        <end position="281"/>
    </location>
</feature>
<feature type="region of interest" description="Disordered" evidence="10">
    <location>
        <begin position="1"/>
        <end position="83"/>
    </location>
</feature>
<dbReference type="Pfam" id="PF10153">
    <property type="entry name" value="Efg1"/>
    <property type="match status" value="1"/>
</dbReference>
<dbReference type="GO" id="GO:0000462">
    <property type="term" value="P:maturation of SSU-rRNA from tricistronic rRNA transcript (SSU-rRNA, 5.8S rRNA, LSU-rRNA)"/>
    <property type="evidence" value="ECO:0007669"/>
    <property type="project" value="TreeGrafter"/>
</dbReference>
<feature type="compositionally biased region" description="Basic and acidic residues" evidence="10">
    <location>
        <begin position="212"/>
        <end position="225"/>
    </location>
</feature>
<evidence type="ECO:0000256" key="5">
    <source>
        <dbReference type="ARBA" id="ARBA00019827"/>
    </source>
</evidence>
<proteinExistence type="inferred from homology"/>
<reference evidence="11 12" key="1">
    <citation type="submission" date="2023-08" db="EMBL/GenBank/DDBJ databases">
        <title>Black Yeasts Isolated from many extreme environments.</title>
        <authorList>
            <person name="Coleine C."/>
            <person name="Stajich J.E."/>
            <person name="Selbmann L."/>
        </authorList>
    </citation>
    <scope>NUCLEOTIDE SEQUENCE [LARGE SCALE GENOMIC DNA]</scope>
    <source>
        <strain evidence="11 12">CCFEE 5910</strain>
    </source>
</reference>
<feature type="coiled-coil region" evidence="9">
    <location>
        <begin position="83"/>
        <end position="141"/>
    </location>
</feature>
<evidence type="ECO:0000256" key="8">
    <source>
        <dbReference type="ARBA" id="ARBA00023242"/>
    </source>
</evidence>
<keyword evidence="6" id="KW-0698">rRNA processing</keyword>
<dbReference type="InterPro" id="IPR050786">
    <property type="entry name" value="EFG1_rRNA-proc"/>
</dbReference>
<dbReference type="GO" id="GO:0030688">
    <property type="term" value="C:preribosome, small subunit precursor"/>
    <property type="evidence" value="ECO:0007669"/>
    <property type="project" value="TreeGrafter"/>
</dbReference>
<evidence type="ECO:0000313" key="12">
    <source>
        <dbReference type="Proteomes" id="UP001309876"/>
    </source>
</evidence>
<evidence type="ECO:0000256" key="6">
    <source>
        <dbReference type="ARBA" id="ARBA00022552"/>
    </source>
</evidence>
<evidence type="ECO:0000256" key="7">
    <source>
        <dbReference type="ARBA" id="ARBA00023054"/>
    </source>
</evidence>
<gene>
    <name evidence="11" type="primary">efg1</name>
    <name evidence="11" type="ORF">LTR05_002888</name>
</gene>